<dbReference type="Proteomes" id="UP001196413">
    <property type="component" value="Unassembled WGS sequence"/>
</dbReference>
<proteinExistence type="predicted"/>
<sequence length="97" mass="10621">MAFCHGTVTITNTITNHLQLSLDSIVPIGSTLSNEELNQLVLLHEDSTASDKAAAAEYFRRKVQIHPPRDTPNPAECTCVVAFNRCAYFVGSKGEDE</sequence>
<dbReference type="EMBL" id="JAHQIW010001862">
    <property type="protein sequence ID" value="KAJ1353831.1"/>
    <property type="molecule type" value="Genomic_DNA"/>
</dbReference>
<accession>A0AAD5QP84</accession>
<evidence type="ECO:0000313" key="2">
    <source>
        <dbReference type="Proteomes" id="UP001196413"/>
    </source>
</evidence>
<organism evidence="1 2">
    <name type="scientific">Parelaphostrongylus tenuis</name>
    <name type="common">Meningeal worm</name>
    <dbReference type="NCBI Taxonomy" id="148309"/>
    <lineage>
        <taxon>Eukaryota</taxon>
        <taxon>Metazoa</taxon>
        <taxon>Ecdysozoa</taxon>
        <taxon>Nematoda</taxon>
        <taxon>Chromadorea</taxon>
        <taxon>Rhabditida</taxon>
        <taxon>Rhabditina</taxon>
        <taxon>Rhabditomorpha</taxon>
        <taxon>Strongyloidea</taxon>
        <taxon>Metastrongylidae</taxon>
        <taxon>Parelaphostrongylus</taxon>
    </lineage>
</organism>
<gene>
    <name evidence="1" type="ORF">KIN20_010591</name>
</gene>
<comment type="caution">
    <text evidence="1">The sequence shown here is derived from an EMBL/GenBank/DDBJ whole genome shotgun (WGS) entry which is preliminary data.</text>
</comment>
<dbReference type="AlphaFoldDB" id="A0AAD5QP84"/>
<protein>
    <submittedName>
        <fullName evidence="1">Uncharacterized protein</fullName>
    </submittedName>
</protein>
<name>A0AAD5QP84_PARTN</name>
<reference evidence="1" key="1">
    <citation type="submission" date="2021-06" db="EMBL/GenBank/DDBJ databases">
        <title>Parelaphostrongylus tenuis whole genome reference sequence.</title>
        <authorList>
            <person name="Garwood T.J."/>
            <person name="Larsen P.A."/>
            <person name="Fountain-Jones N.M."/>
            <person name="Garbe J.R."/>
            <person name="Macchietto M.G."/>
            <person name="Kania S.A."/>
            <person name="Gerhold R.W."/>
            <person name="Richards J.E."/>
            <person name="Wolf T.M."/>
        </authorList>
    </citation>
    <scope>NUCLEOTIDE SEQUENCE</scope>
    <source>
        <strain evidence="1">MNPRO001-30</strain>
        <tissue evidence="1">Meninges</tissue>
    </source>
</reference>
<keyword evidence="2" id="KW-1185">Reference proteome</keyword>
<evidence type="ECO:0000313" key="1">
    <source>
        <dbReference type="EMBL" id="KAJ1353831.1"/>
    </source>
</evidence>